<name>A0A9N9DYA5_9GLOM</name>
<evidence type="ECO:0000313" key="2">
    <source>
        <dbReference type="Proteomes" id="UP000789405"/>
    </source>
</evidence>
<dbReference type="EMBL" id="CAJVPY010006142">
    <property type="protein sequence ID" value="CAG8657110.1"/>
    <property type="molecule type" value="Genomic_DNA"/>
</dbReference>
<organism evidence="1 2">
    <name type="scientific">Dentiscutata erythropus</name>
    <dbReference type="NCBI Taxonomy" id="1348616"/>
    <lineage>
        <taxon>Eukaryota</taxon>
        <taxon>Fungi</taxon>
        <taxon>Fungi incertae sedis</taxon>
        <taxon>Mucoromycota</taxon>
        <taxon>Glomeromycotina</taxon>
        <taxon>Glomeromycetes</taxon>
        <taxon>Diversisporales</taxon>
        <taxon>Gigasporaceae</taxon>
        <taxon>Dentiscutata</taxon>
    </lineage>
</organism>
<dbReference type="Proteomes" id="UP000789405">
    <property type="component" value="Unassembled WGS sequence"/>
</dbReference>
<evidence type="ECO:0000313" key="1">
    <source>
        <dbReference type="EMBL" id="CAG8657110.1"/>
    </source>
</evidence>
<accession>A0A9N9DYA5</accession>
<dbReference type="AlphaFoldDB" id="A0A9N9DYA5"/>
<proteinExistence type="predicted"/>
<reference evidence="1" key="1">
    <citation type="submission" date="2021-06" db="EMBL/GenBank/DDBJ databases">
        <authorList>
            <person name="Kallberg Y."/>
            <person name="Tangrot J."/>
            <person name="Rosling A."/>
        </authorList>
    </citation>
    <scope>NUCLEOTIDE SEQUENCE</scope>
    <source>
        <strain evidence="1">MA453B</strain>
    </source>
</reference>
<comment type="caution">
    <text evidence="1">The sequence shown here is derived from an EMBL/GenBank/DDBJ whole genome shotgun (WGS) entry which is preliminary data.</text>
</comment>
<keyword evidence="2" id="KW-1185">Reference proteome</keyword>
<sequence length="106" mass="12297">MAAKMPTTYPYDDCSECVAYINVANPHNSEIIIEPIYRMHFVIASNRNKRYIASVLLKYYINYARQMKKGILPLTSPETRFRRNNLVVNTAEEQKLSPEIPMDIKA</sequence>
<gene>
    <name evidence="1" type="ORF">DERYTH_LOCUS10507</name>
</gene>
<protein>
    <submittedName>
        <fullName evidence="1">6939_t:CDS:1</fullName>
    </submittedName>
</protein>